<dbReference type="AlphaFoldDB" id="M4B8Y5"/>
<sequence>MYWLTISSGLVALRPCPNKELNIGRNARWCEVGRPHSMDRNISGESGHILRDLTLTDLATMSDSLEPLPVSVHSEELLSRGIMANFPQFKSFAAFVTDIKNDSFVLRSRVCHPFIGISEVTLWQGHYCGART</sequence>
<evidence type="ECO:0000313" key="2">
    <source>
        <dbReference type="Proteomes" id="UP000011713"/>
    </source>
</evidence>
<keyword evidence="2" id="KW-1185">Reference proteome</keyword>
<proteinExistence type="predicted"/>
<evidence type="ECO:0000313" key="1">
    <source>
        <dbReference type="EnsemblProtists" id="HpaP802744"/>
    </source>
</evidence>
<accession>M4B8Y5</accession>
<reference evidence="2" key="1">
    <citation type="journal article" date="2010" name="Science">
        <title>Signatures of adaptation to obligate biotrophy in the Hyaloperonospora arabidopsidis genome.</title>
        <authorList>
            <person name="Baxter L."/>
            <person name="Tripathy S."/>
            <person name="Ishaque N."/>
            <person name="Boot N."/>
            <person name="Cabral A."/>
            <person name="Kemen E."/>
            <person name="Thines M."/>
            <person name="Ah-Fong A."/>
            <person name="Anderson R."/>
            <person name="Badejoko W."/>
            <person name="Bittner-Eddy P."/>
            <person name="Boore J.L."/>
            <person name="Chibucos M.C."/>
            <person name="Coates M."/>
            <person name="Dehal P."/>
            <person name="Delehaunty K."/>
            <person name="Dong S."/>
            <person name="Downton P."/>
            <person name="Dumas B."/>
            <person name="Fabro G."/>
            <person name="Fronick C."/>
            <person name="Fuerstenberg S.I."/>
            <person name="Fulton L."/>
            <person name="Gaulin E."/>
            <person name="Govers F."/>
            <person name="Hughes L."/>
            <person name="Humphray S."/>
            <person name="Jiang R.H."/>
            <person name="Judelson H."/>
            <person name="Kamoun S."/>
            <person name="Kyung K."/>
            <person name="Meijer H."/>
            <person name="Minx P."/>
            <person name="Morris P."/>
            <person name="Nelson J."/>
            <person name="Phuntumart V."/>
            <person name="Qutob D."/>
            <person name="Rehmany A."/>
            <person name="Rougon-Cardoso A."/>
            <person name="Ryden P."/>
            <person name="Torto-Alalibo T."/>
            <person name="Studholme D."/>
            <person name="Wang Y."/>
            <person name="Win J."/>
            <person name="Wood J."/>
            <person name="Clifton S.W."/>
            <person name="Rogers J."/>
            <person name="Van den Ackerveken G."/>
            <person name="Jones J.D."/>
            <person name="McDowell J.M."/>
            <person name="Beynon J."/>
            <person name="Tyler B.M."/>
        </authorList>
    </citation>
    <scope>NUCLEOTIDE SEQUENCE [LARGE SCALE GENOMIC DNA]</scope>
    <source>
        <strain evidence="2">Emoy2</strain>
    </source>
</reference>
<reference evidence="1" key="2">
    <citation type="submission" date="2015-06" db="UniProtKB">
        <authorList>
            <consortium name="EnsemblProtists"/>
        </authorList>
    </citation>
    <scope>IDENTIFICATION</scope>
    <source>
        <strain evidence="1">Emoy2</strain>
    </source>
</reference>
<dbReference type="VEuPathDB" id="FungiDB:HpaG802744"/>
<dbReference type="InParanoid" id="M4B8Y5"/>
<dbReference type="HOGENOM" id="CLU_1921124_0_0_1"/>
<dbReference type="EnsemblProtists" id="HpaT802744">
    <property type="protein sequence ID" value="HpaP802744"/>
    <property type="gene ID" value="HpaG802744"/>
</dbReference>
<dbReference type="EMBL" id="JH597989">
    <property type="status" value="NOT_ANNOTATED_CDS"/>
    <property type="molecule type" value="Genomic_DNA"/>
</dbReference>
<protein>
    <submittedName>
        <fullName evidence="1">Uncharacterized protein</fullName>
    </submittedName>
</protein>
<name>M4B8Y5_HYAAE</name>
<organism evidence="1 2">
    <name type="scientific">Hyaloperonospora arabidopsidis (strain Emoy2)</name>
    <name type="common">Downy mildew agent</name>
    <name type="synonym">Peronospora arabidopsidis</name>
    <dbReference type="NCBI Taxonomy" id="559515"/>
    <lineage>
        <taxon>Eukaryota</taxon>
        <taxon>Sar</taxon>
        <taxon>Stramenopiles</taxon>
        <taxon>Oomycota</taxon>
        <taxon>Peronosporomycetes</taxon>
        <taxon>Peronosporales</taxon>
        <taxon>Peronosporaceae</taxon>
        <taxon>Hyaloperonospora</taxon>
    </lineage>
</organism>
<dbReference type="Proteomes" id="UP000011713">
    <property type="component" value="Unassembled WGS sequence"/>
</dbReference>